<reference evidence="2" key="2">
    <citation type="journal article" date="2021" name="Microbiome">
        <title>Successional dynamics and alternative stable states in a saline activated sludge microbial community over 9 years.</title>
        <authorList>
            <person name="Wang Y."/>
            <person name="Ye J."/>
            <person name="Ju F."/>
            <person name="Liu L."/>
            <person name="Boyd J.A."/>
            <person name="Deng Y."/>
            <person name="Parks D.H."/>
            <person name="Jiang X."/>
            <person name="Yin X."/>
            <person name="Woodcroft B.J."/>
            <person name="Tyson G.W."/>
            <person name="Hugenholtz P."/>
            <person name="Polz M.F."/>
            <person name="Zhang T."/>
        </authorList>
    </citation>
    <scope>NUCLEOTIDE SEQUENCE</scope>
    <source>
        <strain evidence="2">HKST-UBA02</strain>
    </source>
</reference>
<dbReference type="AlphaFoldDB" id="A0A956NH26"/>
<dbReference type="PANTHER" id="PTHR23150">
    <property type="entry name" value="SULFATASE MODIFYING FACTOR 1, 2"/>
    <property type="match status" value="1"/>
</dbReference>
<dbReference type="PANTHER" id="PTHR23150:SF19">
    <property type="entry name" value="FORMYLGLYCINE-GENERATING ENZYME"/>
    <property type="match status" value="1"/>
</dbReference>
<dbReference type="SUPFAM" id="SSF50156">
    <property type="entry name" value="PDZ domain-like"/>
    <property type="match status" value="1"/>
</dbReference>
<accession>A0A956NH26</accession>
<feature type="domain" description="Sulfatase-modifying factor enzyme-like" evidence="1">
    <location>
        <begin position="304"/>
        <end position="547"/>
    </location>
</feature>
<reference evidence="2" key="1">
    <citation type="submission" date="2020-04" db="EMBL/GenBank/DDBJ databases">
        <authorList>
            <person name="Zhang T."/>
        </authorList>
    </citation>
    <scope>NUCLEOTIDE SEQUENCE</scope>
    <source>
        <strain evidence="2">HKST-UBA02</strain>
    </source>
</reference>
<protein>
    <submittedName>
        <fullName evidence="2">SUMF1/EgtB/PvdO family nonheme iron enzyme</fullName>
    </submittedName>
</protein>
<dbReference type="InterPro" id="IPR051043">
    <property type="entry name" value="Sulfatase_Mod_Factor_Kinase"/>
</dbReference>
<feature type="non-terminal residue" evidence="2">
    <location>
        <position position="1"/>
    </location>
</feature>
<dbReference type="GO" id="GO:0120147">
    <property type="term" value="F:formylglycine-generating oxidase activity"/>
    <property type="evidence" value="ECO:0007669"/>
    <property type="project" value="TreeGrafter"/>
</dbReference>
<name>A0A956NH26_UNCEI</name>
<evidence type="ECO:0000259" key="1">
    <source>
        <dbReference type="Pfam" id="PF03781"/>
    </source>
</evidence>
<dbReference type="Pfam" id="PF03781">
    <property type="entry name" value="FGE-sulfatase"/>
    <property type="match status" value="1"/>
</dbReference>
<dbReference type="SUPFAM" id="SSF56436">
    <property type="entry name" value="C-type lectin-like"/>
    <property type="match status" value="1"/>
</dbReference>
<dbReference type="InterPro" id="IPR005532">
    <property type="entry name" value="SUMF_dom"/>
</dbReference>
<evidence type="ECO:0000313" key="3">
    <source>
        <dbReference type="Proteomes" id="UP000739538"/>
    </source>
</evidence>
<comment type="caution">
    <text evidence="2">The sequence shown here is derived from an EMBL/GenBank/DDBJ whole genome shotgun (WGS) entry which is preliminary data.</text>
</comment>
<dbReference type="InterPro" id="IPR042095">
    <property type="entry name" value="SUMF_sf"/>
</dbReference>
<dbReference type="EMBL" id="JAGQHS010000092">
    <property type="protein sequence ID" value="MCA9757290.1"/>
    <property type="molecule type" value="Genomic_DNA"/>
</dbReference>
<proteinExistence type="predicted"/>
<dbReference type="Gene3D" id="2.30.42.10">
    <property type="match status" value="1"/>
</dbReference>
<organism evidence="2 3">
    <name type="scientific">Eiseniibacteriota bacterium</name>
    <dbReference type="NCBI Taxonomy" id="2212470"/>
    <lineage>
        <taxon>Bacteria</taxon>
        <taxon>Candidatus Eiseniibacteriota</taxon>
    </lineage>
</organism>
<dbReference type="InterPro" id="IPR036034">
    <property type="entry name" value="PDZ_sf"/>
</dbReference>
<dbReference type="Gene3D" id="3.90.1580.10">
    <property type="entry name" value="paralog of FGE (formylglycine-generating enzyme)"/>
    <property type="match status" value="1"/>
</dbReference>
<gene>
    <name evidence="2" type="ORF">KDA27_15910</name>
</gene>
<sequence length="554" mass="62149">EIAVFDSLRALESQITRDLNDATTHLSAAIEQAPDPDTEHRAKLQLEGLYWYLGNMTDRGLALQSEKETYERLARDLGVGTYAAELEGRASVVFLAPPSAEVHVFRYEEVEARRTPLAVDVETGRTADPVLLVERVVAPDLPFRQGDLIRSVKGVPVRTESDFARVVDASNEEEALTVVLERNGGEVDVHWTPRRLPDETGEFGPELVDLRQQFGFWFQAYPLRPEPWSEVALDTVIDFPKGSYLAYITASGYAPARVPFVAPGAPDTITVRLLAEGDLPPGFEYVHEGPAWVGGPDPDYLQAMPISHEWVDGFAIARQEITLEEYFRFLNSPEIRPLIDEDGTMAPRSPAAAAILKERSDASKSLTGPMERFRVVPSRIALLDDDGSWIVDLTTQATPQWPLINVTLLGAMEYAHWRSEQSQGRWTFRVPTDVEWEKAARGVDRRTYVWGDYLMWPYCYNPKGHLGTSYPIGIGLVPYDESVYGARDMEGSADEWTVTRTLAGLAYRSRRGGHWNTTDDYRFKLETRVGTFPERTSAQNSLGVRLVADLPDDR</sequence>
<dbReference type="InterPro" id="IPR016187">
    <property type="entry name" value="CTDL_fold"/>
</dbReference>
<evidence type="ECO:0000313" key="2">
    <source>
        <dbReference type="EMBL" id="MCA9757290.1"/>
    </source>
</evidence>
<dbReference type="Proteomes" id="UP000739538">
    <property type="component" value="Unassembled WGS sequence"/>
</dbReference>